<name>A0A6I6FKI8_9ACTN</name>
<evidence type="ECO:0000313" key="2">
    <source>
        <dbReference type="EMBL" id="QGV81937.1"/>
    </source>
</evidence>
<keyword evidence="3" id="KW-1185">Reference proteome</keyword>
<feature type="region of interest" description="Disordered" evidence="1">
    <location>
        <begin position="111"/>
        <end position="132"/>
    </location>
</feature>
<dbReference type="AlphaFoldDB" id="A0A6I6FKI8"/>
<dbReference type="Pfam" id="PF10604">
    <property type="entry name" value="Polyketide_cyc2"/>
    <property type="match status" value="1"/>
</dbReference>
<evidence type="ECO:0000256" key="1">
    <source>
        <dbReference type="SAM" id="MobiDB-lite"/>
    </source>
</evidence>
<organism evidence="2 3">
    <name type="scientific">Streptomyces ficellus</name>
    <dbReference type="NCBI Taxonomy" id="1977088"/>
    <lineage>
        <taxon>Bacteria</taxon>
        <taxon>Bacillati</taxon>
        <taxon>Actinomycetota</taxon>
        <taxon>Actinomycetes</taxon>
        <taxon>Kitasatosporales</taxon>
        <taxon>Streptomycetaceae</taxon>
        <taxon>Streptomyces</taxon>
    </lineage>
</organism>
<evidence type="ECO:0000313" key="3">
    <source>
        <dbReference type="Proteomes" id="UP000422572"/>
    </source>
</evidence>
<dbReference type="SUPFAM" id="SSF55961">
    <property type="entry name" value="Bet v1-like"/>
    <property type="match status" value="1"/>
</dbReference>
<dbReference type="Gene3D" id="3.30.530.20">
    <property type="match status" value="1"/>
</dbReference>
<dbReference type="InterPro" id="IPR023393">
    <property type="entry name" value="START-like_dom_sf"/>
</dbReference>
<dbReference type="InterPro" id="IPR019587">
    <property type="entry name" value="Polyketide_cyclase/dehydratase"/>
</dbReference>
<reference evidence="2 3" key="1">
    <citation type="submission" date="2018-12" db="EMBL/GenBank/DDBJ databases">
        <title>Complete genome sequence of Streptomyces ficellus NRRL8067, the producer of ficellomycin, feldamycin and nojirimycin.</title>
        <authorList>
            <person name="Zhang H."/>
            <person name="Yue R."/>
            <person name="Liu Y."/>
            <person name="Li M."/>
            <person name="Mu H."/>
            <person name="Zhang J."/>
        </authorList>
    </citation>
    <scope>NUCLEOTIDE SEQUENCE [LARGE SCALE GENOMIC DNA]</scope>
    <source>
        <strain evidence="2 3">NRRL 8067</strain>
    </source>
</reference>
<dbReference type="RefSeq" id="WP_156695673.1">
    <property type="nucleotide sequence ID" value="NZ_CP034279.1"/>
</dbReference>
<proteinExistence type="predicted"/>
<gene>
    <name evidence="2" type="ORF">EIZ62_29510</name>
</gene>
<protein>
    <submittedName>
        <fullName evidence="2">SRPBCC family protein</fullName>
    </submittedName>
</protein>
<dbReference type="OrthoDB" id="4277250at2"/>
<feature type="compositionally biased region" description="Low complexity" evidence="1">
    <location>
        <begin position="113"/>
        <end position="126"/>
    </location>
</feature>
<dbReference type="Proteomes" id="UP000422572">
    <property type="component" value="Chromosome"/>
</dbReference>
<dbReference type="KEGG" id="sfic:EIZ62_29510"/>
<dbReference type="EMBL" id="CP034279">
    <property type="protein sequence ID" value="QGV81937.1"/>
    <property type="molecule type" value="Genomic_DNA"/>
</dbReference>
<sequence>MARRLRPVQLDFLESAPVRLVFDTHVAAPPSAVYRALADEVADSPSWFTAIAAARPTAGGAGREIRLRGGVVFQERILVTDAGERYAYRVEETNAPGVRALMEEWLLSPAPPSTGTAGATGPAGTSGTAGGGTRVRWTMAAEGVAPFRLVMRLARPGVGRSFRDAMRNLDRRLASSPAP</sequence>
<accession>A0A6I6FKI8</accession>